<evidence type="ECO:0000313" key="1">
    <source>
        <dbReference type="EMBL" id="CAD9667269.1"/>
    </source>
</evidence>
<dbReference type="EMBL" id="HBHI01011554">
    <property type="protein sequence ID" value="CAD9667269.1"/>
    <property type="molecule type" value="Transcribed_RNA"/>
</dbReference>
<sequence length="144" mass="16445">MAPRLGLIDGALLPPPSSPNCVCSQNTPEHDRTHYIKPLKCSTSSSVEELQEKIIQVIETNISNVKHADSHQSPSHYMRLIFTTKCCSFKDDVEFLFFPDDGFIHVRSASRVGHSDFGTNRKRIETIRSYWNDAHFDQKTDKHD</sequence>
<accession>A0A7S2RCN3</accession>
<dbReference type="PANTHER" id="PTHR34801">
    <property type="entry name" value="EXPRESSED PROTEIN"/>
    <property type="match status" value="1"/>
</dbReference>
<name>A0A7S2RCN3_9STRA</name>
<gene>
    <name evidence="1" type="ORF">EANT1437_LOCUS5921</name>
</gene>
<protein>
    <recommendedName>
        <fullName evidence="2">DUF1499 domain-containing protein</fullName>
    </recommendedName>
</protein>
<dbReference type="PANTHER" id="PTHR34801:SF6">
    <property type="entry name" value="SLL1620 PROTEIN"/>
    <property type="match status" value="1"/>
</dbReference>
<dbReference type="Pfam" id="PF07386">
    <property type="entry name" value="DUF1499"/>
    <property type="match status" value="1"/>
</dbReference>
<organism evidence="1">
    <name type="scientific">Eucampia antarctica</name>
    <dbReference type="NCBI Taxonomy" id="49252"/>
    <lineage>
        <taxon>Eukaryota</taxon>
        <taxon>Sar</taxon>
        <taxon>Stramenopiles</taxon>
        <taxon>Ochrophyta</taxon>
        <taxon>Bacillariophyta</taxon>
        <taxon>Mediophyceae</taxon>
        <taxon>Biddulphiophycidae</taxon>
        <taxon>Hemiaulales</taxon>
        <taxon>Hemiaulaceae</taxon>
        <taxon>Eucampia</taxon>
    </lineage>
</organism>
<evidence type="ECO:0008006" key="2">
    <source>
        <dbReference type="Google" id="ProtNLM"/>
    </source>
</evidence>
<dbReference type="InterPro" id="IPR010865">
    <property type="entry name" value="DUF1499"/>
</dbReference>
<reference evidence="1" key="1">
    <citation type="submission" date="2021-01" db="EMBL/GenBank/DDBJ databases">
        <authorList>
            <person name="Corre E."/>
            <person name="Pelletier E."/>
            <person name="Niang G."/>
            <person name="Scheremetjew M."/>
            <person name="Finn R."/>
            <person name="Kale V."/>
            <person name="Holt S."/>
            <person name="Cochrane G."/>
            <person name="Meng A."/>
            <person name="Brown T."/>
            <person name="Cohen L."/>
        </authorList>
    </citation>
    <scope>NUCLEOTIDE SEQUENCE</scope>
    <source>
        <strain evidence="1">CCMP1452</strain>
    </source>
</reference>
<proteinExistence type="predicted"/>
<dbReference type="AlphaFoldDB" id="A0A7S2RCN3"/>